<gene>
    <name evidence="1" type="ORF">GMARGA_LOCUS22960</name>
</gene>
<proteinExistence type="predicted"/>
<organism evidence="1 2">
    <name type="scientific">Gigaspora margarita</name>
    <dbReference type="NCBI Taxonomy" id="4874"/>
    <lineage>
        <taxon>Eukaryota</taxon>
        <taxon>Fungi</taxon>
        <taxon>Fungi incertae sedis</taxon>
        <taxon>Mucoromycota</taxon>
        <taxon>Glomeromycotina</taxon>
        <taxon>Glomeromycetes</taxon>
        <taxon>Diversisporales</taxon>
        <taxon>Gigasporaceae</taxon>
        <taxon>Gigaspora</taxon>
    </lineage>
</organism>
<feature type="non-terminal residue" evidence="1">
    <location>
        <position position="1"/>
    </location>
</feature>
<dbReference type="EMBL" id="CAJVQB010022783">
    <property type="protein sequence ID" value="CAG8800382.1"/>
    <property type="molecule type" value="Genomic_DNA"/>
</dbReference>
<accession>A0ABN7VV13</accession>
<name>A0ABN7VV13_GIGMA</name>
<dbReference type="Proteomes" id="UP000789901">
    <property type="component" value="Unassembled WGS sequence"/>
</dbReference>
<keyword evidence="2" id="KW-1185">Reference proteome</keyword>
<reference evidence="1 2" key="1">
    <citation type="submission" date="2021-06" db="EMBL/GenBank/DDBJ databases">
        <authorList>
            <person name="Kallberg Y."/>
            <person name="Tangrot J."/>
            <person name="Rosling A."/>
        </authorList>
    </citation>
    <scope>NUCLEOTIDE SEQUENCE [LARGE SCALE GENOMIC DNA]</scope>
    <source>
        <strain evidence="1 2">120-4 pot B 10/14</strain>
    </source>
</reference>
<evidence type="ECO:0000313" key="1">
    <source>
        <dbReference type="EMBL" id="CAG8800382.1"/>
    </source>
</evidence>
<sequence length="80" mass="9464">PEFSEQLEDYLKSKDIKSFDYSKFGVIKRIGEEKAFKQFKREKLSPYYSMNAHRLDASIRLRAIEMLLNSMGPLKARIFN</sequence>
<comment type="caution">
    <text evidence="1">The sequence shown here is derived from an EMBL/GenBank/DDBJ whole genome shotgun (WGS) entry which is preliminary data.</text>
</comment>
<evidence type="ECO:0000313" key="2">
    <source>
        <dbReference type="Proteomes" id="UP000789901"/>
    </source>
</evidence>
<protein>
    <submittedName>
        <fullName evidence="1">3755_t:CDS:1</fullName>
    </submittedName>
</protein>